<gene>
    <name evidence="2" type="ORF">MOX91_01830</name>
</gene>
<feature type="chain" id="PRO_5046079663" evidence="1">
    <location>
        <begin position="19"/>
        <end position="431"/>
    </location>
</feature>
<proteinExistence type="predicted"/>
<protein>
    <submittedName>
        <fullName evidence="2">Glycoside hydrolase family 71/99-like protein</fullName>
    </submittedName>
</protein>
<dbReference type="EMBL" id="JALBUT010000002">
    <property type="protein sequence ID" value="MDX8414926.1"/>
    <property type="molecule type" value="Genomic_DNA"/>
</dbReference>
<evidence type="ECO:0000313" key="2">
    <source>
        <dbReference type="EMBL" id="MDX8414926.1"/>
    </source>
</evidence>
<accession>A0ABU4WFV8</accession>
<keyword evidence="1" id="KW-0732">Signal</keyword>
<dbReference type="Gene3D" id="3.20.20.80">
    <property type="entry name" value="Glycosidases"/>
    <property type="match status" value="1"/>
</dbReference>
<dbReference type="CDD" id="cd11576">
    <property type="entry name" value="GH99_GH71_like_2"/>
    <property type="match status" value="1"/>
</dbReference>
<feature type="signal peptide" evidence="1">
    <location>
        <begin position="1"/>
        <end position="18"/>
    </location>
</feature>
<comment type="caution">
    <text evidence="2">The sequence shown here is derived from an EMBL/GenBank/DDBJ whole genome shotgun (WGS) entry which is preliminary data.</text>
</comment>
<keyword evidence="3" id="KW-1185">Reference proteome</keyword>
<name>A0ABU4WFV8_9BACT</name>
<dbReference type="Proteomes" id="UP001275932">
    <property type="component" value="Unassembled WGS sequence"/>
</dbReference>
<reference evidence="2 3" key="1">
    <citation type="submission" date="2022-03" db="EMBL/GenBank/DDBJ databases">
        <title>Novel taxa within the pig intestine.</title>
        <authorList>
            <person name="Wylensek D."/>
            <person name="Bishof K."/>
            <person name="Afrizal A."/>
            <person name="Clavel T."/>
        </authorList>
    </citation>
    <scope>NUCLEOTIDE SEQUENCE [LARGE SCALE GENOMIC DNA]</scope>
    <source>
        <strain evidence="2 3">CLA-KB-P66</strain>
    </source>
</reference>
<dbReference type="RefSeq" id="WP_370396373.1">
    <property type="nucleotide sequence ID" value="NZ_JALBUT010000002.1"/>
</dbReference>
<evidence type="ECO:0000313" key="3">
    <source>
        <dbReference type="Proteomes" id="UP001275932"/>
    </source>
</evidence>
<organism evidence="2 3">
    <name type="scientific">Intestinicryptomonas porci</name>
    <dbReference type="NCBI Taxonomy" id="2926320"/>
    <lineage>
        <taxon>Bacteria</taxon>
        <taxon>Pseudomonadati</taxon>
        <taxon>Verrucomicrobiota</taxon>
        <taxon>Opitutia</taxon>
        <taxon>Opitutales</taxon>
        <taxon>Intestinicryptomonaceae</taxon>
        <taxon>Intestinicryptomonas</taxon>
    </lineage>
</organism>
<sequence>MKILFLGLAAFASLSLSAQSKHGTNPIHTSYKGKVMAGYQGWFRAKGDGSGRGWVHWGSRGFSENNCTVEALPEMSEYENRYESGFIKDGKPVKVFSSYDYQTVDTHFKWMKEYDIDGAMVQRFFGTTNPHYRHDGVKILKNAQEASKKYGRALVVMYDLSGARKGQDISQRLIDDWKFLVDELKITGGENTNYLFHNGKPLVSIWGLGFVDRPYDLQTMGIEKFIKFLKEDKEYGGCSIMIGVPPTFRTLDLDTLPDPKLHEIMKMCDVVSPWNPGRFKLDGTKETKDALLELLNDRVSKDVKFCEEMNVDYAPVIYPGFSWYNLMKTRGQSAEFNSAPRLKGEFYWTLAKAMIDNGSKMIYVAMFDEVDEGTAIFKIRDDITELGGCKFLTNEGMGSDYYLYLTGEIGKILRGESKMTEMPPVRKNSYK</sequence>
<evidence type="ECO:0000256" key="1">
    <source>
        <dbReference type="SAM" id="SignalP"/>
    </source>
</evidence>